<sequence length="73" mass="8408">KGQDDNSKICSWKKDDLPEKDYQRSVVRVLVELQHPSDLPKLEDGFKRLAKPDALINLLLKRLVSILLLVLKN</sequence>
<keyword evidence="2" id="KW-1185">Reference proteome</keyword>
<dbReference type="EMBL" id="BMAO01039597">
    <property type="protein sequence ID" value="GFR32622.1"/>
    <property type="molecule type" value="Genomic_DNA"/>
</dbReference>
<evidence type="ECO:0000313" key="1">
    <source>
        <dbReference type="EMBL" id="GFR32622.1"/>
    </source>
</evidence>
<organism evidence="1 2">
    <name type="scientific">Trichonephila clavata</name>
    <name type="common">Joro spider</name>
    <name type="synonym">Nephila clavata</name>
    <dbReference type="NCBI Taxonomy" id="2740835"/>
    <lineage>
        <taxon>Eukaryota</taxon>
        <taxon>Metazoa</taxon>
        <taxon>Ecdysozoa</taxon>
        <taxon>Arthropoda</taxon>
        <taxon>Chelicerata</taxon>
        <taxon>Arachnida</taxon>
        <taxon>Araneae</taxon>
        <taxon>Araneomorphae</taxon>
        <taxon>Entelegynae</taxon>
        <taxon>Araneoidea</taxon>
        <taxon>Nephilidae</taxon>
        <taxon>Trichonephila</taxon>
    </lineage>
</organism>
<dbReference type="AlphaFoldDB" id="A0A8X6M5B8"/>
<comment type="caution">
    <text evidence="1">The sequence shown here is derived from an EMBL/GenBank/DDBJ whole genome shotgun (WGS) entry which is preliminary data.</text>
</comment>
<protein>
    <submittedName>
        <fullName evidence="1">Uncharacterized protein</fullName>
    </submittedName>
</protein>
<gene>
    <name evidence="1" type="ORF">TNCT_264481</name>
</gene>
<feature type="non-terminal residue" evidence="1">
    <location>
        <position position="1"/>
    </location>
</feature>
<evidence type="ECO:0000313" key="2">
    <source>
        <dbReference type="Proteomes" id="UP000887116"/>
    </source>
</evidence>
<proteinExistence type="predicted"/>
<dbReference type="Proteomes" id="UP000887116">
    <property type="component" value="Unassembled WGS sequence"/>
</dbReference>
<reference evidence="1" key="1">
    <citation type="submission" date="2020-07" db="EMBL/GenBank/DDBJ databases">
        <title>Multicomponent nature underlies the extraordinary mechanical properties of spider dragline silk.</title>
        <authorList>
            <person name="Kono N."/>
            <person name="Nakamura H."/>
            <person name="Mori M."/>
            <person name="Yoshida Y."/>
            <person name="Ohtoshi R."/>
            <person name="Malay A.D."/>
            <person name="Moran D.A.P."/>
            <person name="Tomita M."/>
            <person name="Numata K."/>
            <person name="Arakawa K."/>
        </authorList>
    </citation>
    <scope>NUCLEOTIDE SEQUENCE</scope>
</reference>
<accession>A0A8X6M5B8</accession>
<name>A0A8X6M5B8_TRICU</name>